<comment type="caution">
    <text evidence="7">The sequence shown here is derived from an EMBL/GenBank/DDBJ whole genome shotgun (WGS) entry which is preliminary data.</text>
</comment>
<dbReference type="OrthoDB" id="5450279at2"/>
<proteinExistence type="inferred from homology"/>
<dbReference type="Proteomes" id="UP000225379">
    <property type="component" value="Unassembled WGS sequence"/>
</dbReference>
<dbReference type="GO" id="GO:0006865">
    <property type="term" value="P:amino acid transport"/>
    <property type="evidence" value="ECO:0007669"/>
    <property type="project" value="UniProtKB-KW"/>
</dbReference>
<evidence type="ECO:0000313" key="8">
    <source>
        <dbReference type="Proteomes" id="UP000225379"/>
    </source>
</evidence>
<reference evidence="8" key="1">
    <citation type="submission" date="2017-10" db="EMBL/GenBank/DDBJ databases">
        <authorList>
            <person name="Kravchenko I.K."/>
            <person name="Grouzdev D.S."/>
        </authorList>
    </citation>
    <scope>NUCLEOTIDE SEQUENCE [LARGE SCALE GENOMIC DNA]</scope>
    <source>
        <strain evidence="8">B2</strain>
    </source>
</reference>
<evidence type="ECO:0000256" key="4">
    <source>
        <dbReference type="ARBA" id="ARBA00022970"/>
    </source>
</evidence>
<evidence type="ECO:0000313" key="7">
    <source>
        <dbReference type="EMBL" id="PGH59133.1"/>
    </source>
</evidence>
<organism evidence="7 8">
    <name type="scientific">Azospirillum palustre</name>
    <dbReference type="NCBI Taxonomy" id="2044885"/>
    <lineage>
        <taxon>Bacteria</taxon>
        <taxon>Pseudomonadati</taxon>
        <taxon>Pseudomonadota</taxon>
        <taxon>Alphaproteobacteria</taxon>
        <taxon>Rhodospirillales</taxon>
        <taxon>Azospirillaceae</taxon>
        <taxon>Azospirillum</taxon>
    </lineage>
</organism>
<evidence type="ECO:0000259" key="6">
    <source>
        <dbReference type="Pfam" id="PF13458"/>
    </source>
</evidence>
<keyword evidence="3 5" id="KW-0732">Signal</keyword>
<dbReference type="PANTHER" id="PTHR30483">
    <property type="entry name" value="LEUCINE-SPECIFIC-BINDING PROTEIN"/>
    <property type="match status" value="1"/>
</dbReference>
<name>A0A2B8BNL8_9PROT</name>
<comment type="similarity">
    <text evidence="1">Belongs to the leucine-binding protein family.</text>
</comment>
<dbReference type="EMBL" id="PDKW01000037">
    <property type="protein sequence ID" value="PGH59133.1"/>
    <property type="molecule type" value="Genomic_DNA"/>
</dbReference>
<dbReference type="InterPro" id="IPR000709">
    <property type="entry name" value="Leu_Ile_Val-bd"/>
</dbReference>
<dbReference type="AlphaFoldDB" id="A0A2B8BNL8"/>
<dbReference type="InterPro" id="IPR028082">
    <property type="entry name" value="Peripla_BP_I"/>
</dbReference>
<evidence type="ECO:0000256" key="5">
    <source>
        <dbReference type="SAM" id="SignalP"/>
    </source>
</evidence>
<dbReference type="InterPro" id="IPR051010">
    <property type="entry name" value="BCAA_transport"/>
</dbReference>
<keyword evidence="8" id="KW-1185">Reference proteome</keyword>
<dbReference type="Pfam" id="PF13458">
    <property type="entry name" value="Peripla_BP_6"/>
    <property type="match status" value="1"/>
</dbReference>
<evidence type="ECO:0000256" key="3">
    <source>
        <dbReference type="ARBA" id="ARBA00022729"/>
    </source>
</evidence>
<dbReference type="SUPFAM" id="SSF53822">
    <property type="entry name" value="Periplasmic binding protein-like I"/>
    <property type="match status" value="1"/>
</dbReference>
<evidence type="ECO:0000256" key="1">
    <source>
        <dbReference type="ARBA" id="ARBA00010062"/>
    </source>
</evidence>
<sequence>MHSGPAGLSAAGLALAVGLFAGTAGADTTPVKIGWLSSLTGPLSSAAVAENQGVKFAVDEINKAGGIDGRKIELITRDTAGDPTKAVNFAQQLVLSEKVDFVIGPVNSGESLATVPILARAGVPNIIIGTVDELTDPQKYPRAFRAIATNEQWIGSANDYAIKTLKRSKVAIIGDTTGYGTSSAKKAEALLADAGIKPVYSVLIDANKTDLTDEMTKARAAGADVVMPWSAATGLLARVLNARGNMQWDVPVVGHPAIMGLPIKDLLNKPEYWEQTYAAGYSSTTYGADGKLPGPTTALMDKMRPEFGGTINFTFWWVTLGYDTVKIIEHAVKTAGSTDKAAVQKALENTQSLKGTYADYSWGPKQRNGFPDSGIVINKANTFKDGSFEAAPH</sequence>
<dbReference type="PANTHER" id="PTHR30483:SF6">
    <property type="entry name" value="PERIPLASMIC BINDING PROTEIN OF ABC TRANSPORTER FOR NATURAL AMINO ACIDS"/>
    <property type="match status" value="1"/>
</dbReference>
<dbReference type="Gene3D" id="3.40.50.2300">
    <property type="match status" value="2"/>
</dbReference>
<feature type="domain" description="Leucine-binding protein" evidence="6">
    <location>
        <begin position="30"/>
        <end position="365"/>
    </location>
</feature>
<gene>
    <name evidence="7" type="ORF">CRT60_02905</name>
</gene>
<dbReference type="PRINTS" id="PR00337">
    <property type="entry name" value="LEUILEVALBP"/>
</dbReference>
<feature type="chain" id="PRO_5013333095" evidence="5">
    <location>
        <begin position="27"/>
        <end position="393"/>
    </location>
</feature>
<keyword evidence="2" id="KW-0813">Transport</keyword>
<protein>
    <submittedName>
        <fullName evidence="7">ABC transporter substrate-binding protein</fullName>
    </submittedName>
</protein>
<feature type="signal peptide" evidence="5">
    <location>
        <begin position="1"/>
        <end position="26"/>
    </location>
</feature>
<accession>A0A2B8BNL8</accession>
<evidence type="ECO:0000256" key="2">
    <source>
        <dbReference type="ARBA" id="ARBA00022448"/>
    </source>
</evidence>
<dbReference type="InterPro" id="IPR028081">
    <property type="entry name" value="Leu-bd"/>
</dbReference>
<keyword evidence="4" id="KW-0029">Amino-acid transport</keyword>